<evidence type="ECO:0000313" key="3">
    <source>
        <dbReference type="Proteomes" id="UP000515344"/>
    </source>
</evidence>
<keyword evidence="3" id="KW-1185">Reference proteome</keyword>
<keyword evidence="1" id="KW-0732">Signal</keyword>
<organism evidence="2 3">
    <name type="scientific">Lacibacter sediminis</name>
    <dbReference type="NCBI Taxonomy" id="2760713"/>
    <lineage>
        <taxon>Bacteria</taxon>
        <taxon>Pseudomonadati</taxon>
        <taxon>Bacteroidota</taxon>
        <taxon>Chitinophagia</taxon>
        <taxon>Chitinophagales</taxon>
        <taxon>Chitinophagaceae</taxon>
        <taxon>Lacibacter</taxon>
    </lineage>
</organism>
<protein>
    <submittedName>
        <fullName evidence="2">Uncharacterized protein</fullName>
    </submittedName>
</protein>
<dbReference type="AlphaFoldDB" id="A0A7G5XGU4"/>
<feature type="signal peptide" evidence="1">
    <location>
        <begin position="1"/>
        <end position="19"/>
    </location>
</feature>
<gene>
    <name evidence="2" type="ORF">H4075_00430</name>
</gene>
<dbReference type="KEGG" id="lacs:H4075_00430"/>
<dbReference type="EMBL" id="CP060007">
    <property type="protein sequence ID" value="QNA44697.1"/>
    <property type="molecule type" value="Genomic_DNA"/>
</dbReference>
<reference evidence="3" key="1">
    <citation type="submission" date="2020-08" db="EMBL/GenBank/DDBJ databases">
        <title>Lacibacter sp. S13-6-6 genome sequencing.</title>
        <authorList>
            <person name="Jin L."/>
        </authorList>
    </citation>
    <scope>NUCLEOTIDE SEQUENCE [LARGE SCALE GENOMIC DNA]</scope>
    <source>
        <strain evidence="3">S13-6-6</strain>
    </source>
</reference>
<evidence type="ECO:0000313" key="2">
    <source>
        <dbReference type="EMBL" id="QNA44697.1"/>
    </source>
</evidence>
<name>A0A7G5XGU4_9BACT</name>
<proteinExistence type="predicted"/>
<evidence type="ECO:0000256" key="1">
    <source>
        <dbReference type="SAM" id="SignalP"/>
    </source>
</evidence>
<feature type="chain" id="PRO_5029005624" evidence="1">
    <location>
        <begin position="20"/>
        <end position="144"/>
    </location>
</feature>
<dbReference type="RefSeq" id="WP_182803109.1">
    <property type="nucleotide sequence ID" value="NZ_CP060007.1"/>
</dbReference>
<accession>A0A7G5XGU4</accession>
<sequence length="144" mass="15604">MKKLILILLVAMLANNVTASSILTDTIHLFSAKQYQLKTSRQLEGGNGEATLPASIDMTKASINSMPVTAKCNNRKTDSDLNTEDGSFTTGIAAIITGEPLFVVSSKNRKRALSVSTTEQVIKKMQRNSISRVSIPSIKLTIHL</sequence>
<dbReference type="Proteomes" id="UP000515344">
    <property type="component" value="Chromosome"/>
</dbReference>